<dbReference type="GO" id="GO:0032389">
    <property type="term" value="C:MutLalpha complex"/>
    <property type="evidence" value="ECO:0007669"/>
    <property type="project" value="TreeGrafter"/>
</dbReference>
<dbReference type="NCBIfam" id="TIGR00585">
    <property type="entry name" value="mutl"/>
    <property type="match status" value="1"/>
</dbReference>
<dbReference type="PANTHER" id="PTHR10073">
    <property type="entry name" value="DNA MISMATCH REPAIR PROTEIN MLH, PMS, MUTL"/>
    <property type="match status" value="1"/>
</dbReference>
<name>A0A2J6QEZ7_9HELO</name>
<dbReference type="Pfam" id="PF01119">
    <property type="entry name" value="DNA_mis_repair"/>
    <property type="match status" value="1"/>
</dbReference>
<evidence type="ECO:0000313" key="7">
    <source>
        <dbReference type="Proteomes" id="UP000235672"/>
    </source>
</evidence>
<feature type="domain" description="DNA mismatch repair protein S5" evidence="5">
    <location>
        <begin position="216"/>
        <end position="372"/>
    </location>
</feature>
<organism evidence="6 7">
    <name type="scientific">Hyaloscypha hepaticicola</name>
    <dbReference type="NCBI Taxonomy" id="2082293"/>
    <lineage>
        <taxon>Eukaryota</taxon>
        <taxon>Fungi</taxon>
        <taxon>Dikarya</taxon>
        <taxon>Ascomycota</taxon>
        <taxon>Pezizomycotina</taxon>
        <taxon>Leotiomycetes</taxon>
        <taxon>Helotiales</taxon>
        <taxon>Hyaloscyphaceae</taxon>
        <taxon>Hyaloscypha</taxon>
    </lineage>
</organism>
<dbReference type="FunFam" id="3.30.565.10:FF:000017">
    <property type="entry name" value="PMS1 homolog 1, mismatch repair system component"/>
    <property type="match status" value="1"/>
</dbReference>
<evidence type="ECO:0000256" key="3">
    <source>
        <dbReference type="SAM" id="MobiDB-lite"/>
    </source>
</evidence>
<dbReference type="InterPro" id="IPR013507">
    <property type="entry name" value="DNA_mismatch_S5_2-like"/>
</dbReference>
<dbReference type="GO" id="GO:0016887">
    <property type="term" value="F:ATP hydrolysis activity"/>
    <property type="evidence" value="ECO:0007669"/>
    <property type="project" value="InterPro"/>
</dbReference>
<protein>
    <recommendedName>
        <fullName evidence="8">DNA mismatch repair protein S5 domain-containing protein</fullName>
    </recommendedName>
</protein>
<evidence type="ECO:0000256" key="1">
    <source>
        <dbReference type="ARBA" id="ARBA00006082"/>
    </source>
</evidence>
<feature type="region of interest" description="Disordered" evidence="3">
    <location>
        <begin position="548"/>
        <end position="573"/>
    </location>
</feature>
<dbReference type="GO" id="GO:0061982">
    <property type="term" value="P:meiosis I cell cycle process"/>
    <property type="evidence" value="ECO:0007669"/>
    <property type="project" value="UniProtKB-ARBA"/>
</dbReference>
<sequence length="833" mass="92930">MAIVPLPQATVHLLGSAQALTTPMSLVKELVDNALDAKASIIDILISPNTIDKIEVRDNGHGIQQEDLDVLGKRGHTSKLRSFDELRSIGGISLGFRGEALASAVQLGEVTVTTRTEGEPVATLVKLKAPGGVDSRSRTSHPNGTTITVTKFMYKLPVRKQTFLKEAPKTLGKIKELLQAYVLARPSIKFSLKVLKESKALFSYAPRPNDGIKEAVSQLFGKEAAGQCVSISTRFPERANEVEDSADHEMHPQTMEHSTSRQGNDFVVDVFMPRPNADLSKIGYGQYISVDSRPVSHEKNTMRRLVTIFNRYVKDSLTGSSEKVKSPFLRLDITCPAGSYDPNVEPAKNDVIFGNESVVLAAIENLFREVYGEPKIAHSIPPPQTLKEKLDNFELLLARKPSTLPANDLPPRPSRTPVSEQSAPETERSRISIISPMPVNITATEASPFVDSENTAEQEGNPKRNRAFDMSKDLCEEIEGYERPSRQFQQPYNPQILFPDAEAGSKNPLNPWIIAKMTAPIHHGDQLMKTTTLAPSLVSRPVANRVTTPQLSFDSDPDVQSEVMPSRSRPTFQNDDIQSLDITADQNLPYRQNTSPAFDGLRQIKLNTDYGPSRGHNRTQDEHQANPDLEWSMDFEHRKELASRRRRDELRAATLEVDKSDTVEIVRPSPHKNRYNAAIVTLEAGYPRPNTIETIKEPFKTSLSDGDPRAYLMRRQKPLKAQKVKPGEVHKLSRAKSSRLPLENIPENEKTHNLVLKLSSAPDSLRIVTKELMKNDMYAKKGVEFRGLRNGVLETTEVASRVQATVTKWIETEGKENCEVDYIFEKMGALYEL</sequence>
<dbReference type="InterPro" id="IPR038973">
    <property type="entry name" value="MutL/Mlh/Pms-like"/>
</dbReference>
<dbReference type="SUPFAM" id="SSF54211">
    <property type="entry name" value="Ribosomal protein S5 domain 2-like"/>
    <property type="match status" value="1"/>
</dbReference>
<dbReference type="PANTHER" id="PTHR10073:SF41">
    <property type="entry name" value="MISMATCH REPAIR PROTEIN, PUTATIVE (AFU_ORTHOLOGUE AFUA_8G05820)-RELATED"/>
    <property type="match status" value="1"/>
</dbReference>
<dbReference type="SMART" id="SM01340">
    <property type="entry name" value="DNA_mis_repair"/>
    <property type="match status" value="1"/>
</dbReference>
<dbReference type="Pfam" id="PF13589">
    <property type="entry name" value="HATPase_c_3"/>
    <property type="match status" value="1"/>
</dbReference>
<dbReference type="CDD" id="cd16926">
    <property type="entry name" value="HATPase_MutL-MLH-PMS-like"/>
    <property type="match status" value="1"/>
</dbReference>
<keyword evidence="7" id="KW-1185">Reference proteome</keyword>
<feature type="region of interest" description="Disordered" evidence="3">
    <location>
        <begin position="610"/>
        <end position="631"/>
    </location>
</feature>
<evidence type="ECO:0000259" key="5">
    <source>
        <dbReference type="SMART" id="SM01340"/>
    </source>
</evidence>
<dbReference type="InterPro" id="IPR014721">
    <property type="entry name" value="Ribsml_uS5_D2-typ_fold_subgr"/>
</dbReference>
<dbReference type="PROSITE" id="PS00058">
    <property type="entry name" value="DNA_MISMATCH_REPAIR_1"/>
    <property type="match status" value="1"/>
</dbReference>
<dbReference type="Gene3D" id="3.30.565.10">
    <property type="entry name" value="Histidine kinase-like ATPase, C-terminal domain"/>
    <property type="match status" value="1"/>
</dbReference>
<accession>A0A2J6QEZ7</accession>
<proteinExistence type="inferred from homology"/>
<dbReference type="OrthoDB" id="10263226at2759"/>
<keyword evidence="2" id="KW-0227">DNA damage</keyword>
<dbReference type="InterPro" id="IPR014762">
    <property type="entry name" value="DNA_mismatch_repair_CS"/>
</dbReference>
<evidence type="ECO:0000259" key="4">
    <source>
        <dbReference type="SMART" id="SM00387"/>
    </source>
</evidence>
<evidence type="ECO:0000313" key="6">
    <source>
        <dbReference type="EMBL" id="PMD24835.1"/>
    </source>
</evidence>
<evidence type="ECO:0008006" key="8">
    <source>
        <dbReference type="Google" id="ProtNLM"/>
    </source>
</evidence>
<dbReference type="STRING" id="1745343.A0A2J6QEZ7"/>
<dbReference type="GO" id="GO:0030983">
    <property type="term" value="F:mismatched DNA binding"/>
    <property type="evidence" value="ECO:0007669"/>
    <property type="project" value="InterPro"/>
</dbReference>
<dbReference type="SUPFAM" id="SSF55874">
    <property type="entry name" value="ATPase domain of HSP90 chaperone/DNA topoisomerase II/histidine kinase"/>
    <property type="match status" value="1"/>
</dbReference>
<dbReference type="GO" id="GO:0006298">
    <property type="term" value="P:mismatch repair"/>
    <property type="evidence" value="ECO:0007669"/>
    <property type="project" value="InterPro"/>
</dbReference>
<dbReference type="EMBL" id="KZ613471">
    <property type="protein sequence ID" value="PMD24835.1"/>
    <property type="molecule type" value="Genomic_DNA"/>
</dbReference>
<dbReference type="InterPro" id="IPR020568">
    <property type="entry name" value="Ribosomal_Su5_D2-typ_SF"/>
</dbReference>
<feature type="region of interest" description="Disordered" evidence="3">
    <location>
        <begin position="401"/>
        <end position="428"/>
    </location>
</feature>
<dbReference type="SMART" id="SM00387">
    <property type="entry name" value="HATPase_c"/>
    <property type="match status" value="1"/>
</dbReference>
<dbReference type="InterPro" id="IPR002099">
    <property type="entry name" value="MutL/Mlh/PMS"/>
</dbReference>
<evidence type="ECO:0000256" key="2">
    <source>
        <dbReference type="ARBA" id="ARBA00022763"/>
    </source>
</evidence>
<gene>
    <name evidence="6" type="ORF">NA56DRAFT_677295</name>
</gene>
<reference evidence="6 7" key="1">
    <citation type="submission" date="2016-05" db="EMBL/GenBank/DDBJ databases">
        <title>A degradative enzymes factory behind the ericoid mycorrhizal symbiosis.</title>
        <authorList>
            <consortium name="DOE Joint Genome Institute"/>
            <person name="Martino E."/>
            <person name="Morin E."/>
            <person name="Grelet G."/>
            <person name="Kuo A."/>
            <person name="Kohler A."/>
            <person name="Daghino S."/>
            <person name="Barry K."/>
            <person name="Choi C."/>
            <person name="Cichocki N."/>
            <person name="Clum A."/>
            <person name="Copeland A."/>
            <person name="Hainaut M."/>
            <person name="Haridas S."/>
            <person name="Labutti K."/>
            <person name="Lindquist E."/>
            <person name="Lipzen A."/>
            <person name="Khouja H.-R."/>
            <person name="Murat C."/>
            <person name="Ohm R."/>
            <person name="Olson A."/>
            <person name="Spatafora J."/>
            <person name="Veneault-Fourrey C."/>
            <person name="Henrissat B."/>
            <person name="Grigoriev I."/>
            <person name="Martin F."/>
            <person name="Perotto S."/>
        </authorList>
    </citation>
    <scope>NUCLEOTIDE SEQUENCE [LARGE SCALE GENOMIC DNA]</scope>
    <source>
        <strain evidence="6 7">UAMH 7357</strain>
    </source>
</reference>
<feature type="domain" description="Histidine kinase/HSP90-like ATPase" evidence="4">
    <location>
        <begin position="18"/>
        <end position="160"/>
    </location>
</feature>
<dbReference type="Gene3D" id="3.30.230.10">
    <property type="match status" value="1"/>
</dbReference>
<dbReference type="GO" id="GO:0140664">
    <property type="term" value="F:ATP-dependent DNA damage sensor activity"/>
    <property type="evidence" value="ECO:0007669"/>
    <property type="project" value="InterPro"/>
</dbReference>
<dbReference type="InterPro" id="IPR036890">
    <property type="entry name" value="HATPase_C_sf"/>
</dbReference>
<dbReference type="AlphaFoldDB" id="A0A2J6QEZ7"/>
<dbReference type="Proteomes" id="UP000235672">
    <property type="component" value="Unassembled WGS sequence"/>
</dbReference>
<comment type="similarity">
    <text evidence="1">Belongs to the DNA mismatch repair MutL/HexB family.</text>
</comment>
<dbReference type="GO" id="GO:0005524">
    <property type="term" value="F:ATP binding"/>
    <property type="evidence" value="ECO:0007669"/>
    <property type="project" value="InterPro"/>
</dbReference>
<dbReference type="InterPro" id="IPR003594">
    <property type="entry name" value="HATPase_dom"/>
</dbReference>